<organism evidence="2 3">
    <name type="scientific">Shewanella nanhaiensis</name>
    <dbReference type="NCBI Taxonomy" id="2864872"/>
    <lineage>
        <taxon>Bacteria</taxon>
        <taxon>Pseudomonadati</taxon>
        <taxon>Pseudomonadota</taxon>
        <taxon>Gammaproteobacteria</taxon>
        <taxon>Alteromonadales</taxon>
        <taxon>Shewanellaceae</taxon>
        <taxon>Shewanella</taxon>
    </lineage>
</organism>
<dbReference type="EMBL" id="JAHZST010000015">
    <property type="protein sequence ID" value="MBW8185580.1"/>
    <property type="molecule type" value="Genomic_DNA"/>
</dbReference>
<dbReference type="RefSeq" id="WP_220110990.1">
    <property type="nucleotide sequence ID" value="NZ_JAHZST010000015.1"/>
</dbReference>
<gene>
    <name evidence="2" type="ORF">K0625_18225</name>
</gene>
<accession>A0ABS7E7F0</accession>
<evidence type="ECO:0000313" key="3">
    <source>
        <dbReference type="Proteomes" id="UP001195963"/>
    </source>
</evidence>
<feature type="signal peptide" evidence="1">
    <location>
        <begin position="1"/>
        <end position="19"/>
    </location>
</feature>
<evidence type="ECO:0000256" key="1">
    <source>
        <dbReference type="SAM" id="SignalP"/>
    </source>
</evidence>
<reference evidence="2 3" key="1">
    <citation type="submission" date="2021-07" db="EMBL/GenBank/DDBJ databases">
        <title>Shewanella sp. nov, isolated from SCS.</title>
        <authorList>
            <person name="Cao W.R."/>
        </authorList>
    </citation>
    <scope>NUCLEOTIDE SEQUENCE [LARGE SCALE GENOMIC DNA]</scope>
    <source>
        <strain evidence="2 3">NR704-98</strain>
    </source>
</reference>
<comment type="caution">
    <text evidence="2">The sequence shown here is derived from an EMBL/GenBank/DDBJ whole genome shotgun (WGS) entry which is preliminary data.</text>
</comment>
<feature type="chain" id="PRO_5046661155" evidence="1">
    <location>
        <begin position="20"/>
        <end position="119"/>
    </location>
</feature>
<proteinExistence type="predicted"/>
<dbReference type="Proteomes" id="UP001195963">
    <property type="component" value="Unassembled WGS sequence"/>
</dbReference>
<sequence length="119" mass="13200">MLLKRLLLLSSFVSFNVFSSGYIHSLGSGGEIEKYQILGNAGLVVWMKDNHPSNPDNCSAKNKVYIKSTMPQYKDMLGLIMSAHAQGKKVGFWSSGCSTNYFWGGSVSFPEIRDVWIAN</sequence>
<protein>
    <submittedName>
        <fullName evidence="2">Uncharacterized protein</fullName>
    </submittedName>
</protein>
<name>A0ABS7E7F0_9GAMM</name>
<keyword evidence="1" id="KW-0732">Signal</keyword>
<keyword evidence="3" id="KW-1185">Reference proteome</keyword>
<evidence type="ECO:0000313" key="2">
    <source>
        <dbReference type="EMBL" id="MBW8185580.1"/>
    </source>
</evidence>